<dbReference type="Proteomes" id="UP000680805">
    <property type="component" value="Chromosome"/>
</dbReference>
<evidence type="ECO:0000256" key="6">
    <source>
        <dbReference type="ARBA" id="ARBA00022891"/>
    </source>
</evidence>
<dbReference type="Gene3D" id="2.140.10.10">
    <property type="entry name" value="Quinoprotein alcohol dehydrogenase-like superfamily"/>
    <property type="match status" value="1"/>
</dbReference>
<dbReference type="Pfam" id="PF01011">
    <property type="entry name" value="PQQ"/>
    <property type="match status" value="2"/>
</dbReference>
<dbReference type="GO" id="GO:0030288">
    <property type="term" value="C:outer membrane-bounded periplasmic space"/>
    <property type="evidence" value="ECO:0007669"/>
    <property type="project" value="InterPro"/>
</dbReference>
<dbReference type="GO" id="GO:0020037">
    <property type="term" value="F:heme binding"/>
    <property type="evidence" value="ECO:0007669"/>
    <property type="project" value="InterPro"/>
</dbReference>
<feature type="binding site" evidence="11">
    <location>
        <begin position="234"/>
        <end position="235"/>
    </location>
    <ligand>
        <name>pyrroloquinoline quinone</name>
        <dbReference type="ChEBI" id="CHEBI:58442"/>
    </ligand>
</feature>
<dbReference type="SMART" id="SM00564">
    <property type="entry name" value="PQQ"/>
    <property type="match status" value="5"/>
</dbReference>
<dbReference type="PROSITE" id="PS51007">
    <property type="entry name" value="CYTC"/>
    <property type="match status" value="1"/>
</dbReference>
<dbReference type="InterPro" id="IPR001479">
    <property type="entry name" value="Quinoprotein_DH_CS"/>
</dbReference>
<dbReference type="PANTHER" id="PTHR32303">
    <property type="entry name" value="QUINOPROTEIN ALCOHOL DEHYDROGENASE (CYTOCHROME C)"/>
    <property type="match status" value="1"/>
</dbReference>
<dbReference type="InterPro" id="IPR002372">
    <property type="entry name" value="PQQ_rpt_dom"/>
</dbReference>
<dbReference type="InterPro" id="IPR036909">
    <property type="entry name" value="Cyt_c-like_dom_sf"/>
</dbReference>
<dbReference type="EMBL" id="CP076135">
    <property type="protein sequence ID" value="QWG18008.1"/>
    <property type="molecule type" value="Genomic_DNA"/>
</dbReference>
<feature type="binding site" evidence="11">
    <location>
        <position position="594"/>
    </location>
    <ligand>
        <name>pyrroloquinoline quinone</name>
        <dbReference type="ChEBI" id="CHEBI:58442"/>
    </ligand>
</feature>
<dbReference type="GO" id="GO:0005509">
    <property type="term" value="F:calcium ion binding"/>
    <property type="evidence" value="ECO:0007669"/>
    <property type="project" value="InterPro"/>
</dbReference>
<comment type="similarity">
    <text evidence="1">Belongs to the bacterial PQQ dehydrogenase family.</text>
</comment>
<feature type="binding site" evidence="12">
    <location>
        <position position="314"/>
    </location>
    <ligand>
        <name>Ca(2+)</name>
        <dbReference type="ChEBI" id="CHEBI:29108"/>
    </ligand>
</feature>
<dbReference type="InterPro" id="IPR009056">
    <property type="entry name" value="Cyt_c-like_dom"/>
</dbReference>
<keyword evidence="8 12" id="KW-0408">Iron</keyword>
<keyword evidence="2 11" id="KW-0349">Heme</keyword>
<reference evidence="15" key="1">
    <citation type="submission" date="2021-06" db="EMBL/GenBank/DDBJ databases">
        <title>Bradyrhizobium sp. S2-11-2 Genome sequencing.</title>
        <authorList>
            <person name="Jin L."/>
        </authorList>
    </citation>
    <scope>NUCLEOTIDE SEQUENCE</scope>
    <source>
        <strain evidence="15">S2-11-2</strain>
    </source>
</reference>
<feature type="active site" description="Proton acceptor" evidence="10">
    <location>
        <position position="359"/>
    </location>
</feature>
<feature type="disulfide bond" evidence="13">
    <location>
        <begin position="167"/>
        <end position="168"/>
    </location>
</feature>
<feature type="binding site" evidence="11">
    <location>
        <position position="173"/>
    </location>
    <ligand>
        <name>pyrroloquinoline quinone</name>
        <dbReference type="ChEBI" id="CHEBI:58442"/>
    </ligand>
</feature>
<dbReference type="CDD" id="cd10279">
    <property type="entry name" value="PQQ_ADH_II"/>
    <property type="match status" value="1"/>
</dbReference>
<feature type="binding site" description="covalent" evidence="11">
    <location>
        <position position="657"/>
    </location>
    <ligand>
        <name>heme c</name>
        <dbReference type="ChEBI" id="CHEBI:61717"/>
    </ligand>
</feature>
<evidence type="ECO:0000256" key="10">
    <source>
        <dbReference type="PIRSR" id="PIRSR617512-1"/>
    </source>
</evidence>
<evidence type="ECO:0000256" key="5">
    <source>
        <dbReference type="ARBA" id="ARBA00022837"/>
    </source>
</evidence>
<feature type="binding site" description="axial binding residue" evidence="12">
    <location>
        <position position="658"/>
    </location>
    <ligand>
        <name>heme c</name>
        <dbReference type="ChEBI" id="CHEBI:61717"/>
    </ligand>
    <ligandPart>
        <name>Fe</name>
        <dbReference type="ChEBI" id="CHEBI:18248"/>
    </ligandPart>
</feature>
<dbReference type="InterPro" id="IPR011047">
    <property type="entry name" value="Quinoprotein_ADH-like_sf"/>
</dbReference>
<sequence>MRRSPRVDFARRFFRNIATDRHRTARLACAATAIGFGLALSFSPAIAQNAAKGSPDHIKAVTSAVDGASIKANTATSNDWPTIGLDYAETRFSKLNQINADNVKKLGLVWSYPLESSRGVEATPVVVDGIMYQTASWSVVHAIDARTGKRLWTFDPKIDREKGYKGCCDVVNRGVALWKGKVFVAAYDGRLIALDAATGQKVWEKDTLIDKEHSYTITGAPRVFNGKVVIGNGGAEYGARGYVTAYDADTGNQAWRWFTVPGDPSKPFEDESMAAAAKTWDPAGKYWINGGGGTAWDTITFDPELNMVYIGTGNGSPWNRDIRSPAGGDNLYLASLVALNADTGKYIWHYQETPGDHWDYTSTQPMILADLTIDGAPRKVILHAPKNGFFFVVDRTNGKFISAKNFVDVNWATGYDANGRPIEVPAARGEAAYDSIPGPFGAHNWHPMSFNPQTGLVYLPAQNVPLNLTPEKAFKQNAATPGKFGGATGWNVGFMLNATPPKAPAFGRLLAWDPVKQKEAWRAEYVAPWNGGTLTTAGNLVFQGTADGRFIAYNATTGEKLWESPTGTGVVAAAGTYMIDGKQYVTIAVGWGGVFGISQRVTELESPGTVYTFAIDGKAPLPAFVKYQTEGLLEGVKYDPKDVPEGTAIYVAACATCHGVPGVDKGGNVKNLGYVSKETITNLKDFVFKGPFNDQGMPDFTGKLTEADVVKIQAFIQGTADAIRPKK</sequence>
<dbReference type="Pfam" id="PF13442">
    <property type="entry name" value="Cytochrome_CBB3"/>
    <property type="match status" value="1"/>
</dbReference>
<evidence type="ECO:0000256" key="2">
    <source>
        <dbReference type="ARBA" id="ARBA00022617"/>
    </source>
</evidence>
<keyword evidence="5 12" id="KW-0106">Calcium</keyword>
<feature type="binding site" description="axial binding residue" evidence="12">
    <location>
        <position position="697"/>
    </location>
    <ligand>
        <name>heme c</name>
        <dbReference type="ChEBI" id="CHEBI:61717"/>
    </ligand>
    <ligandPart>
        <name>Fe</name>
        <dbReference type="ChEBI" id="CHEBI:18248"/>
    </ligandPart>
</feature>
<feature type="binding site" evidence="11">
    <location>
        <begin position="444"/>
        <end position="445"/>
    </location>
    <ligand>
        <name>pyrroloquinoline quinone</name>
        <dbReference type="ChEBI" id="CHEBI:58442"/>
    </ligand>
</feature>
<evidence type="ECO:0000256" key="7">
    <source>
        <dbReference type="ARBA" id="ARBA00023002"/>
    </source>
</evidence>
<feature type="binding site" evidence="11">
    <location>
        <position position="294"/>
    </location>
    <ligand>
        <name>pyrroloquinoline quinone</name>
        <dbReference type="ChEBI" id="CHEBI:58442"/>
    </ligand>
</feature>
<protein>
    <submittedName>
        <fullName evidence="15">PQQ-dependent dehydrogenase, methanol/ethanol family</fullName>
    </submittedName>
</protein>
<dbReference type="AlphaFoldDB" id="A0A975NMP5"/>
<keyword evidence="6 11" id="KW-0634">PQQ</keyword>
<feature type="binding site" evidence="12">
    <location>
        <position position="359"/>
    </location>
    <ligand>
        <name>Ca(2+)</name>
        <dbReference type="ChEBI" id="CHEBI:29108"/>
    </ligand>
</feature>
<evidence type="ECO:0000256" key="4">
    <source>
        <dbReference type="ARBA" id="ARBA00022729"/>
    </source>
</evidence>
<dbReference type="Gene3D" id="1.10.760.10">
    <property type="entry name" value="Cytochrome c-like domain"/>
    <property type="match status" value="1"/>
</dbReference>
<dbReference type="RefSeq" id="WP_215613620.1">
    <property type="nucleotide sequence ID" value="NZ_CP076135.1"/>
</dbReference>
<dbReference type="KEGG" id="bsei:KMZ68_24155"/>
<evidence type="ECO:0000256" key="9">
    <source>
        <dbReference type="ARBA" id="ARBA00023157"/>
    </source>
</evidence>
<feature type="binding site" evidence="11">
    <location>
        <position position="218"/>
    </location>
    <ligand>
        <name>pyrroloquinoline quinone</name>
        <dbReference type="ChEBI" id="CHEBI:58442"/>
    </ligand>
</feature>
<dbReference type="SUPFAM" id="SSF46626">
    <property type="entry name" value="Cytochrome c"/>
    <property type="match status" value="1"/>
</dbReference>
<dbReference type="NCBIfam" id="TIGR03075">
    <property type="entry name" value="PQQ_enz_alc_DH"/>
    <property type="match status" value="1"/>
</dbReference>
<evidence type="ECO:0000313" key="15">
    <source>
        <dbReference type="EMBL" id="QWG18008.1"/>
    </source>
</evidence>
<dbReference type="InterPro" id="IPR018391">
    <property type="entry name" value="PQQ_b-propeller_rpt"/>
</dbReference>
<keyword evidence="3 12" id="KW-0479">Metal-binding</keyword>
<keyword evidence="9 13" id="KW-1015">Disulfide bond</keyword>
<organism evidence="15 16">
    <name type="scientific">Bradyrhizobium sediminis</name>
    <dbReference type="NCBI Taxonomy" id="2840469"/>
    <lineage>
        <taxon>Bacteria</taxon>
        <taxon>Pseudomonadati</taxon>
        <taxon>Pseudomonadota</taxon>
        <taxon>Alphaproteobacteria</taxon>
        <taxon>Hyphomicrobiales</taxon>
        <taxon>Nitrobacteraceae</taxon>
        <taxon>Bradyrhizobium</taxon>
    </lineage>
</organism>
<dbReference type="GO" id="GO:0009055">
    <property type="term" value="F:electron transfer activity"/>
    <property type="evidence" value="ECO:0007669"/>
    <property type="project" value="InterPro"/>
</dbReference>
<comment type="cofactor">
    <cofactor evidence="12">
        <name>Ca(2+)</name>
        <dbReference type="ChEBI" id="CHEBI:29108"/>
    </cofactor>
    <text evidence="12">Binds 1 Ca(2+) ion per subunit.</text>
</comment>
<name>A0A975NMP5_9BRAD</name>
<proteinExistence type="inferred from homology"/>
<evidence type="ECO:0000256" key="11">
    <source>
        <dbReference type="PIRSR" id="PIRSR617512-2"/>
    </source>
</evidence>
<dbReference type="GO" id="GO:0016614">
    <property type="term" value="F:oxidoreductase activity, acting on CH-OH group of donors"/>
    <property type="evidence" value="ECO:0007669"/>
    <property type="project" value="InterPro"/>
</dbReference>
<feature type="binding site" evidence="12">
    <location>
        <position position="236"/>
    </location>
    <ligand>
        <name>Ca(2+)</name>
        <dbReference type="ChEBI" id="CHEBI:29108"/>
    </ligand>
</feature>
<evidence type="ECO:0000313" key="16">
    <source>
        <dbReference type="Proteomes" id="UP000680805"/>
    </source>
</evidence>
<accession>A0A975NMP5</accession>
<evidence type="ECO:0000256" key="12">
    <source>
        <dbReference type="PIRSR" id="PIRSR617512-3"/>
    </source>
</evidence>
<evidence type="ECO:0000256" key="13">
    <source>
        <dbReference type="PIRSR" id="PIRSR617512-4"/>
    </source>
</evidence>
<comment type="cofactor">
    <cofactor evidence="11">
        <name>pyrroloquinoline quinone</name>
        <dbReference type="ChEBI" id="CHEBI:58442"/>
    </cofactor>
    <text evidence="11">Binds 1 PQQ group per subunit.</text>
</comment>
<evidence type="ECO:0000256" key="1">
    <source>
        <dbReference type="ARBA" id="ARBA00008156"/>
    </source>
</evidence>
<feature type="binding site" evidence="11">
    <location>
        <position position="121"/>
    </location>
    <ligand>
        <name>pyrroloquinoline quinone</name>
        <dbReference type="ChEBI" id="CHEBI:58442"/>
    </ligand>
</feature>
<evidence type="ECO:0000259" key="14">
    <source>
        <dbReference type="PROSITE" id="PS51007"/>
    </source>
</evidence>
<dbReference type="PROSITE" id="PS00364">
    <property type="entry name" value="BACTERIAL_PQQ_2"/>
    <property type="match status" value="1"/>
</dbReference>
<keyword evidence="7" id="KW-0560">Oxidoreductase</keyword>
<keyword evidence="4" id="KW-0732">Signal</keyword>
<comment type="cofactor">
    <cofactor evidence="11">
        <name>heme c</name>
        <dbReference type="ChEBI" id="CHEBI:61717"/>
    </cofactor>
    <text evidence="11">Binds 1 heme c group per subunit.</text>
</comment>
<feature type="domain" description="Cytochrome c" evidence="14">
    <location>
        <begin position="641"/>
        <end position="720"/>
    </location>
</feature>
<dbReference type="GO" id="GO:0016020">
    <property type="term" value="C:membrane"/>
    <property type="evidence" value="ECO:0007669"/>
    <property type="project" value="InterPro"/>
</dbReference>
<evidence type="ECO:0000256" key="3">
    <source>
        <dbReference type="ARBA" id="ARBA00022723"/>
    </source>
</evidence>
<evidence type="ECO:0000256" key="8">
    <source>
        <dbReference type="ARBA" id="ARBA00023004"/>
    </source>
</evidence>
<feature type="binding site" evidence="11">
    <location>
        <position position="386"/>
    </location>
    <ligand>
        <name>pyrroloquinoline quinone</name>
        <dbReference type="ChEBI" id="CHEBI:58442"/>
    </ligand>
</feature>
<dbReference type="InterPro" id="IPR017512">
    <property type="entry name" value="PQQ_MeOH/EtOH_DH"/>
</dbReference>
<feature type="binding site" description="covalent" evidence="11">
    <location>
        <position position="654"/>
    </location>
    <ligand>
        <name>heme c</name>
        <dbReference type="ChEBI" id="CHEBI:61717"/>
    </ligand>
</feature>
<dbReference type="SUPFAM" id="SSF50998">
    <property type="entry name" value="Quinoprotein alcohol dehydrogenase-like"/>
    <property type="match status" value="1"/>
</dbReference>
<gene>
    <name evidence="15" type="ORF">KMZ68_24155</name>
</gene>